<dbReference type="Proteomes" id="UP000186905">
    <property type="component" value="Unassembled WGS sequence"/>
</dbReference>
<comment type="caution">
    <text evidence="1">The sequence shown here is derived from an EMBL/GenBank/DDBJ whole genome shotgun (WGS) entry which is preliminary data.</text>
</comment>
<dbReference type="EMBL" id="MJIL01000091">
    <property type="protein sequence ID" value="OLQ72333.1"/>
    <property type="molecule type" value="Genomic_DNA"/>
</dbReference>
<gene>
    <name evidence="1" type="ORF">BIT28_11665</name>
</gene>
<proteinExistence type="predicted"/>
<protein>
    <submittedName>
        <fullName evidence="1">Uncharacterized protein</fullName>
    </submittedName>
</protein>
<sequence length="93" mass="10472">MLAVDEPENVIVFSALYLIEAMRSMLPNPFVKVIRNGVDGRLYHRHNTTYQEITGKKVCDAKGNCKMDNGKAQGLFHDGFLSLDIVIIANNYQ</sequence>
<evidence type="ECO:0000313" key="1">
    <source>
        <dbReference type="EMBL" id="OLQ72333.1"/>
    </source>
</evidence>
<keyword evidence="2" id="KW-1185">Reference proteome</keyword>
<accession>A0A1Q9GD67</accession>
<evidence type="ECO:0000313" key="2">
    <source>
        <dbReference type="Proteomes" id="UP000186905"/>
    </source>
</evidence>
<reference evidence="1 2" key="1">
    <citation type="submission" date="2016-09" db="EMBL/GenBank/DDBJ databases">
        <title>Photobacterium proteolyticum sp. nov. a protease producing bacterium isolated from ocean sediments of Laizhou Bay.</title>
        <authorList>
            <person name="Li Y."/>
        </authorList>
    </citation>
    <scope>NUCLEOTIDE SEQUENCE [LARGE SCALE GENOMIC DNA]</scope>
    <source>
        <strain evidence="1 2">13-12</strain>
    </source>
</reference>
<name>A0A1Q9GD67_9GAMM</name>
<organism evidence="1 2">
    <name type="scientific">Photobacterium proteolyticum</name>
    <dbReference type="NCBI Taxonomy" id="1903952"/>
    <lineage>
        <taxon>Bacteria</taxon>
        <taxon>Pseudomonadati</taxon>
        <taxon>Pseudomonadota</taxon>
        <taxon>Gammaproteobacteria</taxon>
        <taxon>Vibrionales</taxon>
        <taxon>Vibrionaceae</taxon>
        <taxon>Photobacterium</taxon>
    </lineage>
</organism>
<dbReference type="AlphaFoldDB" id="A0A1Q9GD67"/>